<feature type="region of interest" description="Disordered" evidence="1">
    <location>
        <begin position="215"/>
        <end position="236"/>
    </location>
</feature>
<evidence type="ECO:0000313" key="3">
    <source>
        <dbReference type="Proteomes" id="UP001630303"/>
    </source>
</evidence>
<evidence type="ECO:0000256" key="1">
    <source>
        <dbReference type="SAM" id="MobiDB-lite"/>
    </source>
</evidence>
<sequence>MVSKRAGAWIWTGAAVALVSVSGLVVGEVVAREQLTARTASVSGSLPGVSIAPVDGLALGQLISGSIAVRVTVTDAALDAVARCRTDQDLTVRTVAGGVLVSVERSLRGAPVTVEVLLVAQHDGAGWRLVADSVSAAGISLPAERALSLLSGRGGEGADVAERLLDGIPLALPGVRVSDVEFRSGAVELSAGLPLTRDDDGATAGNGFAAVRECLDPSASPEVSDPPPSEPSDQEG</sequence>
<comment type="caution">
    <text evidence="2">The sequence shown here is derived from an EMBL/GenBank/DDBJ whole genome shotgun (WGS) entry which is preliminary data.</text>
</comment>
<gene>
    <name evidence="2" type="ORF">P5G46_14005</name>
</gene>
<keyword evidence="3" id="KW-1185">Reference proteome</keyword>
<proteinExistence type="predicted"/>
<dbReference type="RefSeq" id="WP_239275966.1">
    <property type="nucleotide sequence ID" value="NZ_JAROCE010000005.1"/>
</dbReference>
<name>A0ABW9GJP8_9MICO</name>
<dbReference type="EMBL" id="JAROCE010000005">
    <property type="protein sequence ID" value="MFM2721629.1"/>
    <property type="molecule type" value="Genomic_DNA"/>
</dbReference>
<organism evidence="2 3">
    <name type="scientific">Microbacterium mcarthurae</name>
    <dbReference type="NCBI Taxonomy" id="3035918"/>
    <lineage>
        <taxon>Bacteria</taxon>
        <taxon>Bacillati</taxon>
        <taxon>Actinomycetota</taxon>
        <taxon>Actinomycetes</taxon>
        <taxon>Micrococcales</taxon>
        <taxon>Microbacteriaceae</taxon>
        <taxon>Microbacterium</taxon>
    </lineage>
</organism>
<dbReference type="Proteomes" id="UP001630303">
    <property type="component" value="Unassembled WGS sequence"/>
</dbReference>
<accession>A0ABW9GJP8</accession>
<reference evidence="2 3" key="1">
    <citation type="submission" date="2023-03" db="EMBL/GenBank/DDBJ databases">
        <title>MT1 and MT2 Draft Genomes of Novel Species.</title>
        <authorList>
            <person name="Venkateswaran K."/>
        </authorList>
    </citation>
    <scope>NUCLEOTIDE SEQUENCE [LARGE SCALE GENOMIC DNA]</scope>
    <source>
        <strain evidence="2 3">IF8SW-P5</strain>
    </source>
</reference>
<protein>
    <submittedName>
        <fullName evidence="2">DUF2993 domain-containing protein</fullName>
    </submittedName>
</protein>
<evidence type="ECO:0000313" key="2">
    <source>
        <dbReference type="EMBL" id="MFM2721629.1"/>
    </source>
</evidence>